<gene>
    <name evidence="1" type="ORF">I4F81_012301</name>
</gene>
<organism evidence="1 2">
    <name type="scientific">Pyropia yezoensis</name>
    <name type="common">Susabi-nori</name>
    <name type="synonym">Porphyra yezoensis</name>
    <dbReference type="NCBI Taxonomy" id="2788"/>
    <lineage>
        <taxon>Eukaryota</taxon>
        <taxon>Rhodophyta</taxon>
        <taxon>Bangiophyceae</taxon>
        <taxon>Bangiales</taxon>
        <taxon>Bangiaceae</taxon>
        <taxon>Pyropia</taxon>
    </lineage>
</organism>
<keyword evidence="2" id="KW-1185">Reference proteome</keyword>
<dbReference type="Proteomes" id="UP000798662">
    <property type="component" value="Chromosome 3"/>
</dbReference>
<sequence length="364" mass="39250">MEDSLTRLRAIQDEHDAVYREYEAEQRALEARFRGRFRPLFASRSAEIAKGHVDRFWLSALNHHDALSEKVTEKDAEVLAYLMDVRDVNAQEKAADAGGDVTGSVGGAGGGNGGDAATGAASGDNGESTPNGGANNDDQDEQADDDARVGMNSFTLEFHFAPNPFFTNAVLFKKYIIDEEDELVGMEGCTIHWKPGKNVMVKEVRRKNRGGGGRGRGGRGRGGGGGGGAPPRTVVRTEPVDSFFNFFVPPPPPPEEDAHEDEGGAMEEYEEYLEADFELGDLIRTELIPRALHWYTGEDAADDEEDERGHGRHRPGGMVGELDDEDDDDDDDDDDDSDDDGGAGGASGGNRGGNAAAQEECKQQ</sequence>
<dbReference type="EMBL" id="CM020620">
    <property type="protein sequence ID" value="KAK1869836.1"/>
    <property type="molecule type" value="Genomic_DNA"/>
</dbReference>
<accession>A0ACC3CHS9</accession>
<evidence type="ECO:0000313" key="1">
    <source>
        <dbReference type="EMBL" id="KAK1869836.1"/>
    </source>
</evidence>
<name>A0ACC3CHS9_PYRYE</name>
<proteinExistence type="predicted"/>
<reference evidence="1" key="1">
    <citation type="submission" date="2019-11" db="EMBL/GenBank/DDBJ databases">
        <title>Nori genome reveals adaptations in red seaweeds to the harsh intertidal environment.</title>
        <authorList>
            <person name="Wang D."/>
            <person name="Mao Y."/>
        </authorList>
    </citation>
    <scope>NUCLEOTIDE SEQUENCE</scope>
    <source>
        <tissue evidence="1">Gametophyte</tissue>
    </source>
</reference>
<evidence type="ECO:0000313" key="2">
    <source>
        <dbReference type="Proteomes" id="UP000798662"/>
    </source>
</evidence>
<comment type="caution">
    <text evidence="1">The sequence shown here is derived from an EMBL/GenBank/DDBJ whole genome shotgun (WGS) entry which is preliminary data.</text>
</comment>
<protein>
    <submittedName>
        <fullName evidence="1">Uncharacterized protein</fullName>
    </submittedName>
</protein>